<evidence type="ECO:0000313" key="2">
    <source>
        <dbReference type="Proteomes" id="UP001060170"/>
    </source>
</evidence>
<organism evidence="1 2">
    <name type="scientific">Puccinia striiformis f. sp. tritici</name>
    <dbReference type="NCBI Taxonomy" id="168172"/>
    <lineage>
        <taxon>Eukaryota</taxon>
        <taxon>Fungi</taxon>
        <taxon>Dikarya</taxon>
        <taxon>Basidiomycota</taxon>
        <taxon>Pucciniomycotina</taxon>
        <taxon>Pucciniomycetes</taxon>
        <taxon>Pucciniales</taxon>
        <taxon>Pucciniaceae</taxon>
        <taxon>Puccinia</taxon>
    </lineage>
</organism>
<reference evidence="2" key="1">
    <citation type="journal article" date="2018" name="BMC Genomics">
        <title>Genomic insights into host adaptation between the wheat stripe rust pathogen (Puccinia striiformis f. sp. tritici) and the barley stripe rust pathogen (Puccinia striiformis f. sp. hordei).</title>
        <authorList>
            <person name="Xia C."/>
            <person name="Wang M."/>
            <person name="Yin C."/>
            <person name="Cornejo O.E."/>
            <person name="Hulbert S.H."/>
            <person name="Chen X."/>
        </authorList>
    </citation>
    <scope>NUCLEOTIDE SEQUENCE [LARGE SCALE GENOMIC DNA]</scope>
    <source>
        <strain evidence="2">93-210</strain>
    </source>
</reference>
<keyword evidence="2" id="KW-1185">Reference proteome</keyword>
<dbReference type="EMBL" id="CM045874">
    <property type="protein sequence ID" value="KAI7944543.1"/>
    <property type="molecule type" value="Genomic_DNA"/>
</dbReference>
<protein>
    <submittedName>
        <fullName evidence="1">Uncharacterized protein</fullName>
    </submittedName>
</protein>
<name>A0ACC0E6Y9_9BASI</name>
<evidence type="ECO:0000313" key="1">
    <source>
        <dbReference type="EMBL" id="KAI7944543.1"/>
    </source>
</evidence>
<reference evidence="2" key="2">
    <citation type="journal article" date="2018" name="Mol. Plant Microbe Interact.">
        <title>Genome sequence resources for the wheat stripe rust pathogen (Puccinia striiformis f. sp. tritici) and the barley stripe rust pathogen (Puccinia striiformis f. sp. hordei).</title>
        <authorList>
            <person name="Xia C."/>
            <person name="Wang M."/>
            <person name="Yin C."/>
            <person name="Cornejo O.E."/>
            <person name="Hulbert S.H."/>
            <person name="Chen X."/>
        </authorList>
    </citation>
    <scope>NUCLEOTIDE SEQUENCE [LARGE SCALE GENOMIC DNA]</scope>
    <source>
        <strain evidence="2">93-210</strain>
    </source>
</reference>
<reference evidence="1 2" key="3">
    <citation type="journal article" date="2022" name="Microbiol. Spectr.">
        <title>Folding features and dynamics of 3D genome architecture in plant fungal pathogens.</title>
        <authorList>
            <person name="Xia C."/>
        </authorList>
    </citation>
    <scope>NUCLEOTIDE SEQUENCE [LARGE SCALE GENOMIC DNA]</scope>
    <source>
        <strain evidence="1 2">93-210</strain>
    </source>
</reference>
<accession>A0ACC0E6Y9</accession>
<gene>
    <name evidence="1" type="ORF">MJO28_010238</name>
</gene>
<dbReference type="Proteomes" id="UP001060170">
    <property type="component" value="Chromosome 10"/>
</dbReference>
<proteinExistence type="predicted"/>
<comment type="caution">
    <text evidence="1">The sequence shown here is derived from an EMBL/GenBank/DDBJ whole genome shotgun (WGS) entry which is preliminary data.</text>
</comment>
<sequence length="221" mass="24033">MGVCTSWVFPDFVHGILTSDLLRKPILCDVVKESENLGSGVKWAILVGDVKTYDRAARGITARRSQPFVLDQTCLEGHPVFSHRRGMIYIGKDVDLAPESKIGNSTCLGPSCTISHRAEIRQSYIGSTTLVGDRSQIEDSGVNVSLSGPSGSYKLEGPGLVGVVWPRIEDSANQMGSPNANASDDSDDEEGSMDIRNLKFARLGWSTYAEIIRFPPLTSDR</sequence>